<dbReference type="SUPFAM" id="SSF46689">
    <property type="entry name" value="Homeodomain-like"/>
    <property type="match status" value="1"/>
</dbReference>
<dbReference type="InterPro" id="IPR018060">
    <property type="entry name" value="HTH_AraC"/>
</dbReference>
<gene>
    <name evidence="5" type="ORF">WAE58_04770</name>
</gene>
<evidence type="ECO:0000256" key="2">
    <source>
        <dbReference type="ARBA" id="ARBA00023125"/>
    </source>
</evidence>
<comment type="caution">
    <text evidence="5">The sequence shown here is derived from an EMBL/GenBank/DDBJ whole genome shotgun (WGS) entry which is preliminary data.</text>
</comment>
<evidence type="ECO:0000259" key="4">
    <source>
        <dbReference type="PROSITE" id="PS01124"/>
    </source>
</evidence>
<proteinExistence type="predicted"/>
<keyword evidence="3" id="KW-0804">Transcription</keyword>
<dbReference type="SMART" id="SM00342">
    <property type="entry name" value="HTH_ARAC"/>
    <property type="match status" value="1"/>
</dbReference>
<dbReference type="InterPro" id="IPR020449">
    <property type="entry name" value="Tscrpt_reg_AraC-type_HTH"/>
</dbReference>
<keyword evidence="2" id="KW-0238">DNA-binding</keyword>
<dbReference type="SUPFAM" id="SSF51215">
    <property type="entry name" value="Regulatory protein AraC"/>
    <property type="match status" value="1"/>
</dbReference>
<keyword evidence="1" id="KW-0805">Transcription regulation</keyword>
<evidence type="ECO:0000256" key="3">
    <source>
        <dbReference type="ARBA" id="ARBA00023163"/>
    </source>
</evidence>
<dbReference type="Pfam" id="PF12833">
    <property type="entry name" value="HTH_18"/>
    <property type="match status" value="1"/>
</dbReference>
<organism evidence="5 6">
    <name type="scientific">Pedobacter panaciterrae</name>
    <dbReference type="NCBI Taxonomy" id="363849"/>
    <lineage>
        <taxon>Bacteria</taxon>
        <taxon>Pseudomonadati</taxon>
        <taxon>Bacteroidota</taxon>
        <taxon>Sphingobacteriia</taxon>
        <taxon>Sphingobacteriales</taxon>
        <taxon>Sphingobacteriaceae</taxon>
        <taxon>Pedobacter</taxon>
    </lineage>
</organism>
<sequence>MNERHSNFFNVFNIDSFIGRNAVDADFRKRGYHKIMLVKGSGEFLYLDNVIQIDGYALIFASPGISHTWRRRDLLSGGYSCVFDTKFLRDGFMDAHFLESGETHVFKLDQYQYRNLESLFQKMLSEIESDYPYKYHLLKVFTYELVHFGLKEYERLFTKVQLQSNADRLFSGFLDLLGREFPIDDPQQVIALRSAEDFAQKLYIHVNHLNRMVKAVSTKTTSHWIQVRIFQEAETLLSHTNWTVSQIAYSLGYSEVTHFSKFFKRHALVTPRDYRKSLNRADIGLN</sequence>
<evidence type="ECO:0000256" key="1">
    <source>
        <dbReference type="ARBA" id="ARBA00023015"/>
    </source>
</evidence>
<dbReference type="RefSeq" id="WP_337715581.1">
    <property type="nucleotide sequence ID" value="NZ_JBBEUB010000001.1"/>
</dbReference>
<accession>A0ABU8NHJ9</accession>
<dbReference type="PRINTS" id="PR00032">
    <property type="entry name" value="HTHARAC"/>
</dbReference>
<dbReference type="InterPro" id="IPR037923">
    <property type="entry name" value="HTH-like"/>
</dbReference>
<dbReference type="Gene3D" id="1.10.10.60">
    <property type="entry name" value="Homeodomain-like"/>
    <property type="match status" value="1"/>
</dbReference>
<evidence type="ECO:0000313" key="5">
    <source>
        <dbReference type="EMBL" id="MEJ2901721.1"/>
    </source>
</evidence>
<keyword evidence="6" id="KW-1185">Reference proteome</keyword>
<dbReference type="PANTHER" id="PTHR43280:SF32">
    <property type="entry name" value="TRANSCRIPTIONAL REGULATORY PROTEIN"/>
    <property type="match status" value="1"/>
</dbReference>
<dbReference type="PROSITE" id="PS01124">
    <property type="entry name" value="HTH_ARAC_FAMILY_2"/>
    <property type="match status" value="1"/>
</dbReference>
<dbReference type="PANTHER" id="PTHR43280">
    <property type="entry name" value="ARAC-FAMILY TRANSCRIPTIONAL REGULATOR"/>
    <property type="match status" value="1"/>
</dbReference>
<protein>
    <submittedName>
        <fullName evidence="5">AraC family transcriptional regulator</fullName>
    </submittedName>
</protein>
<evidence type="ECO:0000313" key="6">
    <source>
        <dbReference type="Proteomes" id="UP001378956"/>
    </source>
</evidence>
<feature type="domain" description="HTH araC/xylS-type" evidence="4">
    <location>
        <begin position="194"/>
        <end position="277"/>
    </location>
</feature>
<dbReference type="Proteomes" id="UP001378956">
    <property type="component" value="Unassembled WGS sequence"/>
</dbReference>
<dbReference type="EMBL" id="JBBEUB010000001">
    <property type="protein sequence ID" value="MEJ2901721.1"/>
    <property type="molecule type" value="Genomic_DNA"/>
</dbReference>
<dbReference type="InterPro" id="IPR009057">
    <property type="entry name" value="Homeodomain-like_sf"/>
</dbReference>
<reference evidence="5 6" key="1">
    <citation type="submission" date="2024-03" db="EMBL/GenBank/DDBJ databases">
        <title>Sequence of Lycoming College Course Isolates.</title>
        <authorList>
            <person name="Plotts O."/>
            <person name="Newman J."/>
        </authorList>
    </citation>
    <scope>NUCLEOTIDE SEQUENCE [LARGE SCALE GENOMIC DNA]</scope>
    <source>
        <strain evidence="5 6">CJB-3</strain>
    </source>
</reference>
<name>A0ABU8NHJ9_9SPHI</name>